<keyword evidence="1" id="KW-0812">Transmembrane</keyword>
<keyword evidence="1" id="KW-1133">Transmembrane helix</keyword>
<dbReference type="RefSeq" id="WP_284257315.1">
    <property type="nucleotide sequence ID" value="NZ_BSOS01000026.1"/>
</dbReference>
<feature type="transmembrane region" description="Helical" evidence="1">
    <location>
        <begin position="38"/>
        <end position="57"/>
    </location>
</feature>
<name>A0ABQ6A446_9PROT</name>
<gene>
    <name evidence="2" type="ORF">GCM10010909_12910</name>
</gene>
<proteinExistence type="predicted"/>
<evidence type="ECO:0000313" key="2">
    <source>
        <dbReference type="EMBL" id="GLR66611.1"/>
    </source>
</evidence>
<sequence length="59" mass="6202">MKQVVALLRRVPPFVFFILSTLLFLVGAMSFNHAGGKTMAEVGVLGAVAAVAAIVAFRP</sequence>
<organism evidence="2 3">
    <name type="scientific">Acidocella aquatica</name>
    <dbReference type="NCBI Taxonomy" id="1922313"/>
    <lineage>
        <taxon>Bacteria</taxon>
        <taxon>Pseudomonadati</taxon>
        <taxon>Pseudomonadota</taxon>
        <taxon>Alphaproteobacteria</taxon>
        <taxon>Acetobacterales</taxon>
        <taxon>Acidocellaceae</taxon>
        <taxon>Acidocella</taxon>
    </lineage>
</organism>
<feature type="transmembrane region" description="Helical" evidence="1">
    <location>
        <begin position="12"/>
        <end position="32"/>
    </location>
</feature>
<reference evidence="3" key="1">
    <citation type="journal article" date="2019" name="Int. J. Syst. Evol. Microbiol.">
        <title>The Global Catalogue of Microorganisms (GCM) 10K type strain sequencing project: providing services to taxonomists for standard genome sequencing and annotation.</title>
        <authorList>
            <consortium name="The Broad Institute Genomics Platform"/>
            <consortium name="The Broad Institute Genome Sequencing Center for Infectious Disease"/>
            <person name="Wu L."/>
            <person name="Ma J."/>
        </authorList>
    </citation>
    <scope>NUCLEOTIDE SEQUENCE [LARGE SCALE GENOMIC DNA]</scope>
    <source>
        <strain evidence="3">NBRC 112502</strain>
    </source>
</reference>
<dbReference type="EMBL" id="BSOS01000026">
    <property type="protein sequence ID" value="GLR66611.1"/>
    <property type="molecule type" value="Genomic_DNA"/>
</dbReference>
<accession>A0ABQ6A446</accession>
<dbReference type="Proteomes" id="UP001156641">
    <property type="component" value="Unassembled WGS sequence"/>
</dbReference>
<evidence type="ECO:0000256" key="1">
    <source>
        <dbReference type="SAM" id="Phobius"/>
    </source>
</evidence>
<protein>
    <submittedName>
        <fullName evidence="2">Uncharacterized protein</fullName>
    </submittedName>
</protein>
<keyword evidence="1" id="KW-0472">Membrane</keyword>
<comment type="caution">
    <text evidence="2">The sequence shown here is derived from an EMBL/GenBank/DDBJ whole genome shotgun (WGS) entry which is preliminary data.</text>
</comment>
<keyword evidence="3" id="KW-1185">Reference proteome</keyword>
<evidence type="ECO:0000313" key="3">
    <source>
        <dbReference type="Proteomes" id="UP001156641"/>
    </source>
</evidence>